<gene>
    <name evidence="3" type="ORF">SAMN05660652_03300</name>
</gene>
<keyword evidence="4" id="KW-1185">Reference proteome</keyword>
<dbReference type="SUPFAM" id="SSF54637">
    <property type="entry name" value="Thioesterase/thiol ester dehydrase-isomerase"/>
    <property type="match status" value="1"/>
</dbReference>
<sequence>MVRAMLSDFPVTVEQPVVWGEIDANGHVNNIWYFRYVENVRVELYRRIGKYDESVAGGVTIVVASTACRFKAPLGFGDVVVTGVKIDAIGVDRFSTSYQVVRKADGAVAAEAEAELVCFDPVRRVKTDIPAPLRQRLAALCPASS</sequence>
<dbReference type="AlphaFoldDB" id="A0A1G8JZ12"/>
<dbReference type="EMBL" id="FNCY01000017">
    <property type="protein sequence ID" value="SDI36456.1"/>
    <property type="molecule type" value="Genomic_DNA"/>
</dbReference>
<keyword evidence="2 3" id="KW-0378">Hydrolase</keyword>
<dbReference type="InterPro" id="IPR050563">
    <property type="entry name" value="4-hydroxybenzoyl-CoA_TE"/>
</dbReference>
<name>A0A1G8JZ12_9RHOO</name>
<reference evidence="3 4" key="1">
    <citation type="submission" date="2016-10" db="EMBL/GenBank/DDBJ databases">
        <authorList>
            <person name="de Groot N.N."/>
        </authorList>
    </citation>
    <scope>NUCLEOTIDE SEQUENCE [LARGE SCALE GENOMIC DNA]</scope>
    <source>
        <strain evidence="3 4">DSM 5885</strain>
    </source>
</reference>
<dbReference type="Pfam" id="PF13279">
    <property type="entry name" value="4HBT_2"/>
    <property type="match status" value="1"/>
</dbReference>
<accession>A0A1G8JZ12</accession>
<dbReference type="STRING" id="83767.SAMN05660652_03300"/>
<dbReference type="CDD" id="cd00586">
    <property type="entry name" value="4HBT"/>
    <property type="match status" value="1"/>
</dbReference>
<dbReference type="OrthoDB" id="9799036at2"/>
<evidence type="ECO:0000256" key="2">
    <source>
        <dbReference type="ARBA" id="ARBA00022801"/>
    </source>
</evidence>
<protein>
    <submittedName>
        <fullName evidence="3">Acyl-CoA thioester hydrolase</fullName>
    </submittedName>
</protein>
<dbReference type="GO" id="GO:0047617">
    <property type="term" value="F:fatty acyl-CoA hydrolase activity"/>
    <property type="evidence" value="ECO:0007669"/>
    <property type="project" value="TreeGrafter"/>
</dbReference>
<dbReference type="Proteomes" id="UP000198607">
    <property type="component" value="Unassembled WGS sequence"/>
</dbReference>
<comment type="similarity">
    <text evidence="1">Belongs to the 4-hydroxybenzoyl-CoA thioesterase family.</text>
</comment>
<dbReference type="InterPro" id="IPR029069">
    <property type="entry name" value="HotDog_dom_sf"/>
</dbReference>
<dbReference type="PANTHER" id="PTHR31793">
    <property type="entry name" value="4-HYDROXYBENZOYL-COA THIOESTERASE FAMILY MEMBER"/>
    <property type="match status" value="1"/>
</dbReference>
<dbReference type="RefSeq" id="WP_091939154.1">
    <property type="nucleotide sequence ID" value="NZ_FNCY01000017.1"/>
</dbReference>
<evidence type="ECO:0000256" key="1">
    <source>
        <dbReference type="ARBA" id="ARBA00005953"/>
    </source>
</evidence>
<proteinExistence type="inferred from homology"/>
<organism evidence="3 4">
    <name type="scientific">Propionivibrio dicarboxylicus</name>
    <dbReference type="NCBI Taxonomy" id="83767"/>
    <lineage>
        <taxon>Bacteria</taxon>
        <taxon>Pseudomonadati</taxon>
        <taxon>Pseudomonadota</taxon>
        <taxon>Betaproteobacteria</taxon>
        <taxon>Rhodocyclales</taxon>
        <taxon>Rhodocyclaceae</taxon>
        <taxon>Propionivibrio</taxon>
    </lineage>
</organism>
<dbReference type="Gene3D" id="3.10.129.10">
    <property type="entry name" value="Hotdog Thioesterase"/>
    <property type="match status" value="1"/>
</dbReference>
<evidence type="ECO:0000313" key="3">
    <source>
        <dbReference type="EMBL" id="SDI36456.1"/>
    </source>
</evidence>
<evidence type="ECO:0000313" key="4">
    <source>
        <dbReference type="Proteomes" id="UP000198607"/>
    </source>
</evidence>
<dbReference type="PANTHER" id="PTHR31793:SF27">
    <property type="entry name" value="NOVEL THIOESTERASE SUPERFAMILY DOMAIN AND SAPOSIN A-TYPE DOMAIN CONTAINING PROTEIN (0610012H03RIK)"/>
    <property type="match status" value="1"/>
</dbReference>